<evidence type="ECO:0000313" key="2">
    <source>
        <dbReference type="EMBL" id="EJC83298.1"/>
    </source>
</evidence>
<evidence type="ECO:0000313" key="3">
    <source>
        <dbReference type="EMBL" id="EJC85108.1"/>
    </source>
</evidence>
<gene>
    <name evidence="2" type="ORF">Rleg4DRAFT_5050</name>
    <name evidence="3" type="ORF">Rleg4DRAFT_6971</name>
</gene>
<dbReference type="EMBL" id="JH719393">
    <property type="protein sequence ID" value="EJC85108.1"/>
    <property type="molecule type" value="Genomic_DNA"/>
</dbReference>
<dbReference type="Proteomes" id="UP000005732">
    <property type="component" value="Unassembled WGS sequence"/>
</dbReference>
<sequence>MSQPEWKAQLGAKVEELVDGFVVIGAKQEDVFEAIIQEVSRLRAALELDPDPAADSSGVEEPANDWPAAARD</sequence>
<accession>J0WDK8</accession>
<name>J0WDK8_RHILT</name>
<organism evidence="2">
    <name type="scientific">Rhizobium leguminosarum bv. trifolii WSM2297</name>
    <dbReference type="NCBI Taxonomy" id="754762"/>
    <lineage>
        <taxon>Bacteria</taxon>
        <taxon>Pseudomonadati</taxon>
        <taxon>Pseudomonadota</taxon>
        <taxon>Alphaproteobacteria</taxon>
        <taxon>Hyphomicrobiales</taxon>
        <taxon>Rhizobiaceae</taxon>
        <taxon>Rhizobium/Agrobacterium group</taxon>
        <taxon>Rhizobium</taxon>
    </lineage>
</organism>
<dbReference type="OrthoDB" id="8302037at2"/>
<evidence type="ECO:0000256" key="1">
    <source>
        <dbReference type="SAM" id="MobiDB-lite"/>
    </source>
</evidence>
<proteinExistence type="predicted"/>
<dbReference type="EMBL" id="JH719393">
    <property type="protein sequence ID" value="EJC83298.1"/>
    <property type="molecule type" value="Genomic_DNA"/>
</dbReference>
<feature type="region of interest" description="Disordered" evidence="1">
    <location>
        <begin position="48"/>
        <end position="72"/>
    </location>
</feature>
<protein>
    <submittedName>
        <fullName evidence="2">Uncharacterized protein</fullName>
    </submittedName>
</protein>
<dbReference type="AlphaFoldDB" id="J0WDK8"/>
<reference evidence="2" key="1">
    <citation type="submission" date="2012-02" db="EMBL/GenBank/DDBJ databases">
        <title>Improved High-Quality Draft Sequence of Rhizobium leguminosarum bv. trifolii WSM2297.</title>
        <authorList>
            <consortium name="US DOE Joint Genome Institute"/>
            <person name="Lucas S."/>
            <person name="Han J."/>
            <person name="Lapidus A."/>
            <person name="Cheng J.-F."/>
            <person name="Goodwin L."/>
            <person name="Pitluck S."/>
            <person name="Peters L."/>
            <person name="Ovchinnikova G."/>
            <person name="Zhang X."/>
            <person name="Detter J.C."/>
            <person name="Han C."/>
            <person name="Tapia R."/>
            <person name="Land M."/>
            <person name="Hauser L."/>
            <person name="Kyrpides N."/>
            <person name="Ivanova N."/>
            <person name="Pagani I."/>
            <person name="Brau L."/>
            <person name="Yates R."/>
            <person name="O'Hara G."/>
            <person name="Rui T."/>
            <person name="Howieson J."/>
            <person name="Reeve W."/>
            <person name="Woyke T."/>
        </authorList>
    </citation>
    <scope>NUCLEOTIDE SEQUENCE [LARGE SCALE GENOMIC DNA]</scope>
    <source>
        <strain evidence="2">WSM2297</strain>
    </source>
</reference>
<dbReference type="HOGENOM" id="CLU_201914_0_0_5"/>
<dbReference type="RefSeq" id="WP_003575458.1">
    <property type="nucleotide sequence ID" value="NZ_JH719393.1"/>
</dbReference>